<dbReference type="PANTHER" id="PTHR39639">
    <property type="entry name" value="CHROMOSOME 16, WHOLE GENOME SHOTGUN SEQUENCE"/>
    <property type="match status" value="1"/>
</dbReference>
<organism evidence="3 4">
    <name type="scientific">Stutzerimonas xanthomarina DSM 18231</name>
    <dbReference type="NCBI Taxonomy" id="1403346"/>
    <lineage>
        <taxon>Bacteria</taxon>
        <taxon>Pseudomonadati</taxon>
        <taxon>Pseudomonadota</taxon>
        <taxon>Gammaproteobacteria</taxon>
        <taxon>Pseudomonadales</taxon>
        <taxon>Pseudomonadaceae</taxon>
        <taxon>Stutzerimonas</taxon>
    </lineage>
</organism>
<accession>A0A1M5TAK8</accession>
<reference evidence="3 4" key="1">
    <citation type="submission" date="2016-11" db="EMBL/GenBank/DDBJ databases">
        <authorList>
            <person name="Jaros S."/>
            <person name="Januszkiewicz K."/>
            <person name="Wedrychowicz H."/>
        </authorList>
    </citation>
    <scope>NUCLEOTIDE SEQUENCE [LARGE SCALE GENOMIC DNA]</scope>
    <source>
        <strain evidence="3 4">DSM 18231</strain>
    </source>
</reference>
<dbReference type="InterPro" id="IPR004919">
    <property type="entry name" value="GmrSD_N"/>
</dbReference>
<evidence type="ECO:0000259" key="2">
    <source>
        <dbReference type="Pfam" id="PF03235"/>
    </source>
</evidence>
<gene>
    <name evidence="3" type="ORF">SAMN02744645_3860</name>
</gene>
<dbReference type="Proteomes" id="UP000184000">
    <property type="component" value="Unassembled WGS sequence"/>
</dbReference>
<evidence type="ECO:0000313" key="4">
    <source>
        <dbReference type="Proteomes" id="UP000184000"/>
    </source>
</evidence>
<dbReference type="AlphaFoldDB" id="A0A1M5TAK8"/>
<feature type="domain" description="GmrSD restriction endonucleases N-terminal" evidence="2">
    <location>
        <begin position="73"/>
        <end position="212"/>
    </location>
</feature>
<dbReference type="EMBL" id="FQXA01000007">
    <property type="protein sequence ID" value="SHH47825.1"/>
    <property type="molecule type" value="Genomic_DNA"/>
</dbReference>
<name>A0A1M5TAK8_9GAMM</name>
<dbReference type="PANTHER" id="PTHR39639:SF1">
    <property type="entry name" value="DUF262 DOMAIN-CONTAINING PROTEIN"/>
    <property type="match status" value="1"/>
</dbReference>
<evidence type="ECO:0000313" key="3">
    <source>
        <dbReference type="EMBL" id="SHH47825.1"/>
    </source>
</evidence>
<dbReference type="GeneID" id="98636694"/>
<proteinExistence type="predicted"/>
<feature type="compositionally biased region" description="Polar residues" evidence="1">
    <location>
        <begin position="1"/>
        <end position="14"/>
    </location>
</feature>
<dbReference type="RefSeq" id="WP_083380631.1">
    <property type="nucleotide sequence ID" value="NZ_FQXA01000007.1"/>
</dbReference>
<sequence>MTNAEAPQAYTQTISEERNQLGENTGVELEREDQTGSLGEIGEPFDPDEIEVQTRSMTIGLMISRLRHKAVDLDPEFQRRRGIWTDIRQSRLIESILLKIPLPTFYAAEDEEENWSIVDGIQRLTAIARFIEPSTVGDGQLKLIGLEYLGQQFDGKIFKDLTPKMMRRLEETEIVVHVIRHGTPEVVKHNIFARINTGGIPLSAQELRHALIGGQARTLLRDWAKDERFLQATAYAISDDRMSDRELVLRFIAFRLTKATDFRPIDFDRFLGQAMREVNTWSEKELLLQKNAFDRAMEVSADIFGDDAFRKRYRKDDGRFPINKALFEAVAVTLSELSINEQNLLVERSDQVKDQFIELMADRAFERAISQGTGDPAKVRLRFDRIQKLFWSVMDD</sequence>
<dbReference type="Pfam" id="PF03235">
    <property type="entry name" value="GmrSD_N"/>
    <property type="match status" value="1"/>
</dbReference>
<feature type="region of interest" description="Disordered" evidence="1">
    <location>
        <begin position="1"/>
        <end position="47"/>
    </location>
</feature>
<evidence type="ECO:0000256" key="1">
    <source>
        <dbReference type="SAM" id="MobiDB-lite"/>
    </source>
</evidence>
<protein>
    <recommendedName>
        <fullName evidence="2">GmrSD restriction endonucleases N-terminal domain-containing protein</fullName>
    </recommendedName>
</protein>